<feature type="binding site" evidence="8">
    <location>
        <position position="251"/>
    </location>
    <ligand>
        <name>glyoxylate</name>
        <dbReference type="ChEBI" id="CHEBI:36655"/>
    </ligand>
</feature>
<dbReference type="PANTHER" id="PTHR10578:SF149">
    <property type="entry name" value="2-HYDROXYACID OXIDASE 2"/>
    <property type="match status" value="1"/>
</dbReference>
<feature type="binding site" evidence="8">
    <location>
        <position position="254"/>
    </location>
    <ligand>
        <name>glyoxylate</name>
        <dbReference type="ChEBI" id="CHEBI:36655"/>
    </ligand>
</feature>
<dbReference type="InterPro" id="IPR000262">
    <property type="entry name" value="FMN-dep_DH"/>
</dbReference>
<evidence type="ECO:0000256" key="1">
    <source>
        <dbReference type="ARBA" id="ARBA00001917"/>
    </source>
</evidence>
<dbReference type="InterPro" id="IPR008259">
    <property type="entry name" value="FMN_hydac_DH_AS"/>
</dbReference>
<dbReference type="Pfam" id="PF01070">
    <property type="entry name" value="FMN_dh"/>
    <property type="match status" value="1"/>
</dbReference>
<sequence length="359" mass="39732">MNDLVCLDDIEKLALIKLENSRYKDYLISGAEDENVLERNSKRLKEIYLSPRICVDVSNVSLNTKLLGEKCSVPIGIAPSLAHKLVCKNGELSTANGAEQSDVIYTMSTFSSTRIEDVAAQNPKLIKWYQVYVFKNREITKQAIQRAEKAGYKAIVLTVDAAVAGLRRKLLKKPLSFQQDFSLPNFPKNLDKSPSSGLPFGSQITSTLSWGDVDWLRTITKLPIIMKGVATVEDIILSKRHGASAIWISNHGGRQLDDVPASIDVLAKIGRTAKALELELYVDGGFRKGSDVFKAIALGADAVFIGKPILYALTIGEEHCVKKLFDIMKTELATVMALCGVRNVNEISKKYLWENISRL</sequence>
<feature type="binding site" evidence="8">
    <location>
        <position position="167"/>
    </location>
    <ligand>
        <name>glyoxylate</name>
        <dbReference type="ChEBI" id="CHEBI:36655"/>
    </ligand>
</feature>
<dbReference type="PROSITE" id="PS51349">
    <property type="entry name" value="FMN_HYDROXY_ACID_DH_2"/>
    <property type="match status" value="1"/>
</dbReference>
<evidence type="ECO:0000256" key="6">
    <source>
        <dbReference type="ARBA" id="ARBA00029327"/>
    </source>
</evidence>
<dbReference type="GO" id="GO:0010181">
    <property type="term" value="F:FMN binding"/>
    <property type="evidence" value="ECO:0007669"/>
    <property type="project" value="InterPro"/>
</dbReference>
<evidence type="ECO:0000256" key="4">
    <source>
        <dbReference type="ARBA" id="ARBA00024042"/>
    </source>
</evidence>
<dbReference type="PANTHER" id="PTHR10578">
    <property type="entry name" value="S -2-HYDROXY-ACID OXIDASE-RELATED"/>
    <property type="match status" value="1"/>
</dbReference>
<feature type="binding site" evidence="8">
    <location>
        <position position="108"/>
    </location>
    <ligand>
        <name>FMN</name>
        <dbReference type="ChEBI" id="CHEBI:58210"/>
    </ligand>
</feature>
<evidence type="ECO:0000256" key="7">
    <source>
        <dbReference type="PIRSR" id="PIRSR000138-1"/>
    </source>
</evidence>
<keyword evidence="8" id="KW-0288">FMN</keyword>
<feature type="binding site" evidence="8">
    <location>
        <position position="130"/>
    </location>
    <ligand>
        <name>FMN</name>
        <dbReference type="ChEBI" id="CHEBI:58210"/>
    </ligand>
</feature>
<accession>A0A7I8VQQ3</accession>
<dbReference type="Gene3D" id="3.20.20.70">
    <property type="entry name" value="Aldolase class I"/>
    <property type="match status" value="1"/>
</dbReference>
<reference evidence="10 11" key="1">
    <citation type="submission" date="2020-08" db="EMBL/GenBank/DDBJ databases">
        <authorList>
            <person name="Hejnol A."/>
        </authorList>
    </citation>
    <scope>NUCLEOTIDE SEQUENCE [LARGE SCALE GENOMIC DNA]</scope>
</reference>
<evidence type="ECO:0000256" key="8">
    <source>
        <dbReference type="PIRSR" id="PIRSR000138-2"/>
    </source>
</evidence>
<evidence type="ECO:0000256" key="3">
    <source>
        <dbReference type="ARBA" id="ARBA00023002"/>
    </source>
</evidence>
<comment type="catalytic activity">
    <reaction evidence="6">
        <text>2-hydroxyoctanoate + O2 = 2-oxooctanoate + H2O2</text>
        <dbReference type="Rhea" id="RHEA:67940"/>
        <dbReference type="ChEBI" id="CHEBI:15379"/>
        <dbReference type="ChEBI" id="CHEBI:16240"/>
        <dbReference type="ChEBI" id="CHEBI:133514"/>
        <dbReference type="ChEBI" id="CHEBI:176689"/>
    </reaction>
    <physiologicalReaction direction="left-to-right" evidence="6">
        <dbReference type="Rhea" id="RHEA:67941"/>
    </physiologicalReaction>
</comment>
<feature type="binding site" evidence="8">
    <location>
        <position position="249"/>
    </location>
    <ligand>
        <name>FMN</name>
        <dbReference type="ChEBI" id="CHEBI:58210"/>
    </ligand>
</feature>
<dbReference type="GO" id="GO:0005777">
    <property type="term" value="C:peroxisome"/>
    <property type="evidence" value="ECO:0007669"/>
    <property type="project" value="UniProtKB-ARBA"/>
</dbReference>
<dbReference type="InterPro" id="IPR012133">
    <property type="entry name" value="Alpha-hydoxy_acid_DH_FMN"/>
</dbReference>
<feature type="binding site" evidence="8">
    <location>
        <position position="26"/>
    </location>
    <ligand>
        <name>glyoxylate</name>
        <dbReference type="ChEBI" id="CHEBI:36655"/>
    </ligand>
</feature>
<evidence type="ECO:0000259" key="9">
    <source>
        <dbReference type="PROSITE" id="PS51349"/>
    </source>
</evidence>
<comment type="similarity">
    <text evidence="4">Belongs to the FMN-dependent alpha-hydroxy acid dehydrogenase family.</text>
</comment>
<dbReference type="InterPro" id="IPR037396">
    <property type="entry name" value="FMN_HAD"/>
</dbReference>
<protein>
    <recommendedName>
        <fullName evidence="2">(S)-2-hydroxy-acid oxidase</fullName>
        <ecNumber evidence="2">1.1.3.15</ecNumber>
    </recommendedName>
</protein>
<keyword evidence="3" id="KW-0560">Oxidoreductase</keyword>
<dbReference type="GO" id="GO:0003973">
    <property type="term" value="F:(S)-2-hydroxy-acid oxidase activity"/>
    <property type="evidence" value="ECO:0007669"/>
    <property type="project" value="UniProtKB-EC"/>
</dbReference>
<keyword evidence="8" id="KW-0285">Flavoprotein</keyword>
<feature type="domain" description="FMN hydroxy acid dehydrogenase" evidence="9">
    <location>
        <begin position="1"/>
        <end position="357"/>
    </location>
</feature>
<dbReference type="SUPFAM" id="SSF51395">
    <property type="entry name" value="FMN-linked oxidoreductases"/>
    <property type="match status" value="1"/>
</dbReference>
<dbReference type="InterPro" id="IPR013785">
    <property type="entry name" value="Aldolase_TIM"/>
</dbReference>
<dbReference type="EC" id="1.1.3.15" evidence="2"/>
<dbReference type="PROSITE" id="PS00557">
    <property type="entry name" value="FMN_HYDROXY_ACID_DH_1"/>
    <property type="match status" value="1"/>
</dbReference>
<feature type="binding site" evidence="8">
    <location>
        <begin position="283"/>
        <end position="287"/>
    </location>
    <ligand>
        <name>FMN</name>
        <dbReference type="ChEBI" id="CHEBI:58210"/>
    </ligand>
</feature>
<comment type="caution">
    <text evidence="10">The sequence shown here is derived from an EMBL/GenBank/DDBJ whole genome shotgun (WGS) entry which is preliminary data.</text>
</comment>
<feature type="binding site" evidence="8">
    <location>
        <position position="158"/>
    </location>
    <ligand>
        <name>FMN</name>
        <dbReference type="ChEBI" id="CHEBI:58210"/>
    </ligand>
</feature>
<feature type="binding site" evidence="8">
    <location>
        <position position="227"/>
    </location>
    <ligand>
        <name>FMN</name>
        <dbReference type="ChEBI" id="CHEBI:58210"/>
    </ligand>
</feature>
<dbReference type="FunFam" id="3.20.20.70:FF:000056">
    <property type="entry name" value="hydroxyacid oxidase 2"/>
    <property type="match status" value="1"/>
</dbReference>
<comment type="catalytic activity">
    <reaction evidence="5">
        <text>a (2S)-2-hydroxycarboxylate + O2 = a 2-oxocarboxylate + H2O2</text>
        <dbReference type="Rhea" id="RHEA:16789"/>
        <dbReference type="ChEBI" id="CHEBI:15379"/>
        <dbReference type="ChEBI" id="CHEBI:16240"/>
        <dbReference type="ChEBI" id="CHEBI:35179"/>
        <dbReference type="ChEBI" id="CHEBI:58123"/>
        <dbReference type="EC" id="1.1.3.15"/>
    </reaction>
    <physiologicalReaction direction="left-to-right" evidence="5">
        <dbReference type="Rhea" id="RHEA:16790"/>
    </physiologicalReaction>
</comment>
<organism evidence="10 11">
    <name type="scientific">Dimorphilus gyrociliatus</name>
    <dbReference type="NCBI Taxonomy" id="2664684"/>
    <lineage>
        <taxon>Eukaryota</taxon>
        <taxon>Metazoa</taxon>
        <taxon>Spiralia</taxon>
        <taxon>Lophotrochozoa</taxon>
        <taxon>Annelida</taxon>
        <taxon>Polychaeta</taxon>
        <taxon>Polychaeta incertae sedis</taxon>
        <taxon>Dinophilidae</taxon>
        <taxon>Dimorphilus</taxon>
    </lineage>
</organism>
<comment type="cofactor">
    <cofactor evidence="1">
        <name>FMN</name>
        <dbReference type="ChEBI" id="CHEBI:58210"/>
    </cofactor>
</comment>
<gene>
    <name evidence="10" type="ORF">DGYR_LOCUS6988</name>
</gene>
<feature type="active site" description="Proton acceptor" evidence="7">
    <location>
        <position position="251"/>
    </location>
</feature>
<dbReference type="CDD" id="cd02809">
    <property type="entry name" value="alpha_hydroxyacid_oxid_FMN"/>
    <property type="match status" value="1"/>
</dbReference>
<name>A0A7I8VQQ3_9ANNE</name>
<evidence type="ECO:0000256" key="2">
    <source>
        <dbReference type="ARBA" id="ARBA00013087"/>
    </source>
</evidence>
<evidence type="ECO:0000313" key="10">
    <source>
        <dbReference type="EMBL" id="CAD5118647.1"/>
    </source>
</evidence>
<proteinExistence type="inferred from homology"/>
<dbReference type="OrthoDB" id="6274671at2759"/>
<dbReference type="EMBL" id="CAJFCJ010000009">
    <property type="protein sequence ID" value="CAD5118647.1"/>
    <property type="molecule type" value="Genomic_DNA"/>
</dbReference>
<evidence type="ECO:0000256" key="5">
    <source>
        <dbReference type="ARBA" id="ARBA00029325"/>
    </source>
</evidence>
<feature type="binding site" evidence="8">
    <location>
        <position position="132"/>
    </location>
    <ligand>
        <name>glyoxylate</name>
        <dbReference type="ChEBI" id="CHEBI:36655"/>
    </ligand>
</feature>
<keyword evidence="11" id="KW-1185">Reference proteome</keyword>
<evidence type="ECO:0000313" key="11">
    <source>
        <dbReference type="Proteomes" id="UP000549394"/>
    </source>
</evidence>
<dbReference type="Proteomes" id="UP000549394">
    <property type="component" value="Unassembled WGS sequence"/>
</dbReference>
<dbReference type="AlphaFoldDB" id="A0A7I8VQQ3"/>
<dbReference type="PIRSF" id="PIRSF000138">
    <property type="entry name" value="Al-hdrx_acd_dh"/>
    <property type="match status" value="1"/>
</dbReference>